<name>A0A2P2QGD8_RHIMU</name>
<reference evidence="3" key="1">
    <citation type="submission" date="2018-02" db="EMBL/GenBank/DDBJ databases">
        <title>Rhizophora mucronata_Transcriptome.</title>
        <authorList>
            <person name="Meera S.P."/>
            <person name="Sreeshan A."/>
            <person name="Augustine A."/>
        </authorList>
    </citation>
    <scope>NUCLEOTIDE SEQUENCE</scope>
    <source>
        <tissue evidence="3">Leaf</tissue>
    </source>
</reference>
<dbReference type="AlphaFoldDB" id="A0A2P2QGD8"/>
<evidence type="ECO:0000256" key="1">
    <source>
        <dbReference type="SAM" id="MobiDB-lite"/>
    </source>
</evidence>
<feature type="compositionally biased region" description="Polar residues" evidence="1">
    <location>
        <begin position="71"/>
        <end position="81"/>
    </location>
</feature>
<feature type="transmembrane region" description="Helical" evidence="2">
    <location>
        <begin position="30"/>
        <end position="50"/>
    </location>
</feature>
<evidence type="ECO:0000256" key="2">
    <source>
        <dbReference type="SAM" id="Phobius"/>
    </source>
</evidence>
<keyword evidence="2" id="KW-0812">Transmembrane</keyword>
<accession>A0A2P2QGD8</accession>
<protein>
    <submittedName>
        <fullName evidence="3">Uncharacterized protein</fullName>
    </submittedName>
</protein>
<sequence length="81" mass="9249">MSYCSLKLQSLFNCFPFICFHAQLICFVHYVIYFMSLAFINVCACAYAAMKNECSATKKPRSRSFNDSEELSTGQNLTVNH</sequence>
<feature type="region of interest" description="Disordered" evidence="1">
    <location>
        <begin position="58"/>
        <end position="81"/>
    </location>
</feature>
<keyword evidence="2" id="KW-1133">Transmembrane helix</keyword>
<organism evidence="3">
    <name type="scientific">Rhizophora mucronata</name>
    <name type="common">Asiatic mangrove</name>
    <dbReference type="NCBI Taxonomy" id="61149"/>
    <lineage>
        <taxon>Eukaryota</taxon>
        <taxon>Viridiplantae</taxon>
        <taxon>Streptophyta</taxon>
        <taxon>Embryophyta</taxon>
        <taxon>Tracheophyta</taxon>
        <taxon>Spermatophyta</taxon>
        <taxon>Magnoliopsida</taxon>
        <taxon>eudicotyledons</taxon>
        <taxon>Gunneridae</taxon>
        <taxon>Pentapetalae</taxon>
        <taxon>rosids</taxon>
        <taxon>fabids</taxon>
        <taxon>Malpighiales</taxon>
        <taxon>Rhizophoraceae</taxon>
        <taxon>Rhizophora</taxon>
    </lineage>
</organism>
<proteinExistence type="predicted"/>
<keyword evidence="2" id="KW-0472">Membrane</keyword>
<evidence type="ECO:0000313" key="3">
    <source>
        <dbReference type="EMBL" id="MBX66082.1"/>
    </source>
</evidence>
<dbReference type="EMBL" id="GGEC01085598">
    <property type="protein sequence ID" value="MBX66082.1"/>
    <property type="molecule type" value="Transcribed_RNA"/>
</dbReference>